<name>A0A4C1Z8G4_EUMVA</name>
<dbReference type="AlphaFoldDB" id="A0A4C1Z8G4"/>
<keyword evidence="2" id="KW-1185">Reference proteome</keyword>
<reference evidence="1 2" key="1">
    <citation type="journal article" date="2019" name="Commun. Biol.">
        <title>The bagworm genome reveals a unique fibroin gene that provides high tensile strength.</title>
        <authorList>
            <person name="Kono N."/>
            <person name="Nakamura H."/>
            <person name="Ohtoshi R."/>
            <person name="Tomita M."/>
            <person name="Numata K."/>
            <person name="Arakawa K."/>
        </authorList>
    </citation>
    <scope>NUCLEOTIDE SEQUENCE [LARGE SCALE GENOMIC DNA]</scope>
</reference>
<accession>A0A4C1Z8G4</accession>
<dbReference type="EMBL" id="BGZK01001703">
    <property type="protein sequence ID" value="GBP84876.1"/>
    <property type="molecule type" value="Genomic_DNA"/>
</dbReference>
<evidence type="ECO:0000313" key="1">
    <source>
        <dbReference type="EMBL" id="GBP84876.1"/>
    </source>
</evidence>
<comment type="caution">
    <text evidence="1">The sequence shown here is derived from an EMBL/GenBank/DDBJ whole genome shotgun (WGS) entry which is preliminary data.</text>
</comment>
<sequence length="113" mass="12540">MTIPGAVFLGIFGKPLGPPTVMLAAATSDMLLLRQSDYDKQILGVHAVNNFYVREAAHPVIQYYDQSSGVDLRTQYVLVETVELDDDISPFDFRVLALSSIGRFDVEEENETS</sequence>
<organism evidence="1 2">
    <name type="scientific">Eumeta variegata</name>
    <name type="common">Bagworm moth</name>
    <name type="synonym">Eumeta japonica</name>
    <dbReference type="NCBI Taxonomy" id="151549"/>
    <lineage>
        <taxon>Eukaryota</taxon>
        <taxon>Metazoa</taxon>
        <taxon>Ecdysozoa</taxon>
        <taxon>Arthropoda</taxon>
        <taxon>Hexapoda</taxon>
        <taxon>Insecta</taxon>
        <taxon>Pterygota</taxon>
        <taxon>Neoptera</taxon>
        <taxon>Endopterygota</taxon>
        <taxon>Lepidoptera</taxon>
        <taxon>Glossata</taxon>
        <taxon>Ditrysia</taxon>
        <taxon>Tineoidea</taxon>
        <taxon>Psychidae</taxon>
        <taxon>Oiketicinae</taxon>
        <taxon>Eumeta</taxon>
    </lineage>
</organism>
<evidence type="ECO:0000313" key="2">
    <source>
        <dbReference type="Proteomes" id="UP000299102"/>
    </source>
</evidence>
<proteinExistence type="predicted"/>
<dbReference type="Proteomes" id="UP000299102">
    <property type="component" value="Unassembled WGS sequence"/>
</dbReference>
<gene>
    <name evidence="1" type="ORF">EVAR_65273_1</name>
</gene>
<protein>
    <submittedName>
        <fullName evidence="1">Uncharacterized protein</fullName>
    </submittedName>
</protein>